<keyword evidence="3 11" id="KW-0547">Nucleotide-binding</keyword>
<accession>V4BRM9</accession>
<dbReference type="EC" id="2.3.2.23" evidence="1"/>
<evidence type="ECO:0000256" key="1">
    <source>
        <dbReference type="ARBA" id="ARBA00012486"/>
    </source>
</evidence>
<evidence type="ECO:0000256" key="12">
    <source>
        <dbReference type="SAM" id="Phobius"/>
    </source>
</evidence>
<feature type="domain" description="UBC core" evidence="13">
    <location>
        <begin position="2"/>
        <end position="152"/>
    </location>
</feature>
<evidence type="ECO:0000256" key="3">
    <source>
        <dbReference type="ARBA" id="ARBA00022741"/>
    </source>
</evidence>
<evidence type="ECO:0000313" key="14">
    <source>
        <dbReference type="EMBL" id="ESO91554.1"/>
    </source>
</evidence>
<dbReference type="AlphaFoldDB" id="V4BRM9"/>
<dbReference type="CDD" id="cd23805">
    <property type="entry name" value="UBCc_UBE2T"/>
    <property type="match status" value="1"/>
</dbReference>
<evidence type="ECO:0000256" key="10">
    <source>
        <dbReference type="PROSITE-ProRule" id="PRU10133"/>
    </source>
</evidence>
<dbReference type="PANTHER" id="PTHR24068">
    <property type="entry name" value="UBIQUITIN-CONJUGATING ENZYME E2"/>
    <property type="match status" value="1"/>
</dbReference>
<dbReference type="STRING" id="225164.V4BRM9"/>
<dbReference type="OrthoDB" id="9978460at2759"/>
<dbReference type="SUPFAM" id="SSF54495">
    <property type="entry name" value="UBC-like"/>
    <property type="match status" value="1"/>
</dbReference>
<evidence type="ECO:0000256" key="11">
    <source>
        <dbReference type="RuleBase" id="RU362109"/>
    </source>
</evidence>
<keyword evidence="12" id="KW-0472">Membrane</keyword>
<dbReference type="FunFam" id="3.10.110.10:FF:000041">
    <property type="entry name" value="Ubiquitin-conjugating enzyme E2 T"/>
    <property type="match status" value="1"/>
</dbReference>
<evidence type="ECO:0000256" key="2">
    <source>
        <dbReference type="ARBA" id="ARBA00022679"/>
    </source>
</evidence>
<keyword evidence="4 11" id="KW-0833">Ubl conjugation pathway</keyword>
<dbReference type="Proteomes" id="UP000030746">
    <property type="component" value="Unassembled WGS sequence"/>
</dbReference>
<dbReference type="PROSITE" id="PS00183">
    <property type="entry name" value="UBC_1"/>
    <property type="match status" value="1"/>
</dbReference>
<keyword evidence="12" id="KW-0812">Transmembrane</keyword>
<feature type="transmembrane region" description="Helical" evidence="12">
    <location>
        <begin position="185"/>
        <end position="204"/>
    </location>
</feature>
<dbReference type="GO" id="GO:0005524">
    <property type="term" value="F:ATP binding"/>
    <property type="evidence" value="ECO:0007669"/>
    <property type="project" value="UniProtKB-UniRule"/>
</dbReference>
<gene>
    <name evidence="14" type="ORF">LOTGIDRAFT_122144</name>
</gene>
<dbReference type="InterPro" id="IPR016135">
    <property type="entry name" value="UBQ-conjugating_enzyme/RWD"/>
</dbReference>
<dbReference type="HOGENOM" id="CLU_030988_13_2_1"/>
<comment type="similarity">
    <text evidence="11">Belongs to the ubiquitin-conjugating enzyme family.</text>
</comment>
<organism evidence="14 15">
    <name type="scientific">Lottia gigantea</name>
    <name type="common">Giant owl limpet</name>
    <dbReference type="NCBI Taxonomy" id="225164"/>
    <lineage>
        <taxon>Eukaryota</taxon>
        <taxon>Metazoa</taxon>
        <taxon>Spiralia</taxon>
        <taxon>Lophotrochozoa</taxon>
        <taxon>Mollusca</taxon>
        <taxon>Gastropoda</taxon>
        <taxon>Patellogastropoda</taxon>
        <taxon>Lottioidea</taxon>
        <taxon>Lottiidae</taxon>
        <taxon>Lottia</taxon>
    </lineage>
</organism>
<dbReference type="SMART" id="SM00212">
    <property type="entry name" value="UBCc"/>
    <property type="match status" value="1"/>
</dbReference>
<feature type="active site" description="Glycyl thioester intermediate" evidence="10">
    <location>
        <position position="86"/>
    </location>
</feature>
<evidence type="ECO:0000259" key="13">
    <source>
        <dbReference type="PROSITE" id="PS50127"/>
    </source>
</evidence>
<proteinExistence type="inferred from homology"/>
<dbReference type="Gene3D" id="3.10.110.10">
    <property type="entry name" value="Ubiquitin Conjugating Enzyme"/>
    <property type="match status" value="1"/>
</dbReference>
<reference evidence="14 15" key="1">
    <citation type="journal article" date="2013" name="Nature">
        <title>Insights into bilaterian evolution from three spiralian genomes.</title>
        <authorList>
            <person name="Simakov O."/>
            <person name="Marletaz F."/>
            <person name="Cho S.J."/>
            <person name="Edsinger-Gonzales E."/>
            <person name="Havlak P."/>
            <person name="Hellsten U."/>
            <person name="Kuo D.H."/>
            <person name="Larsson T."/>
            <person name="Lv J."/>
            <person name="Arendt D."/>
            <person name="Savage R."/>
            <person name="Osoegawa K."/>
            <person name="de Jong P."/>
            <person name="Grimwood J."/>
            <person name="Chapman J.A."/>
            <person name="Shapiro H."/>
            <person name="Aerts A."/>
            <person name="Otillar R.P."/>
            <person name="Terry A.Y."/>
            <person name="Boore J.L."/>
            <person name="Grigoriev I.V."/>
            <person name="Lindberg D.R."/>
            <person name="Seaver E.C."/>
            <person name="Weisblat D.A."/>
            <person name="Putnam N.H."/>
            <person name="Rokhsar D.S."/>
        </authorList>
    </citation>
    <scope>NUCLEOTIDE SEQUENCE [LARGE SCALE GENOMIC DNA]</scope>
</reference>
<evidence type="ECO:0000256" key="7">
    <source>
        <dbReference type="ARBA" id="ARBA00076317"/>
    </source>
</evidence>
<dbReference type="InterPro" id="IPR023313">
    <property type="entry name" value="UBQ-conjugating_AS"/>
</dbReference>
<keyword evidence="2" id="KW-0808">Transferase</keyword>
<dbReference type="Pfam" id="PF00179">
    <property type="entry name" value="UQ_con"/>
    <property type="match status" value="1"/>
</dbReference>
<dbReference type="InterPro" id="IPR000608">
    <property type="entry name" value="UBC"/>
</dbReference>
<evidence type="ECO:0000256" key="6">
    <source>
        <dbReference type="ARBA" id="ARBA00072440"/>
    </source>
</evidence>
<dbReference type="GeneID" id="20232069"/>
<keyword evidence="15" id="KW-1185">Reference proteome</keyword>
<protein>
    <recommendedName>
        <fullName evidence="6">Ubiquitin-conjugating enzyme E2 T</fullName>
        <ecNumber evidence="1">2.3.2.23</ecNumber>
    </recommendedName>
    <alternativeName>
        <fullName evidence="7">E2 ubiquitin-conjugating enzyme T</fullName>
    </alternativeName>
    <alternativeName>
        <fullName evidence="9">Ubiquitin carrier protein T</fullName>
    </alternativeName>
    <alternativeName>
        <fullName evidence="8">Ubiquitin-protein ligase T</fullName>
    </alternativeName>
</protein>
<dbReference type="RefSeq" id="XP_009057624.1">
    <property type="nucleotide sequence ID" value="XM_009059376.1"/>
</dbReference>
<evidence type="ECO:0000313" key="15">
    <source>
        <dbReference type="Proteomes" id="UP000030746"/>
    </source>
</evidence>
<dbReference type="PROSITE" id="PS50127">
    <property type="entry name" value="UBC_2"/>
    <property type="match status" value="1"/>
</dbReference>
<evidence type="ECO:0000256" key="5">
    <source>
        <dbReference type="ARBA" id="ARBA00022840"/>
    </source>
</evidence>
<evidence type="ECO:0000256" key="4">
    <source>
        <dbReference type="ARBA" id="ARBA00022786"/>
    </source>
</evidence>
<keyword evidence="12" id="KW-1133">Transmembrane helix</keyword>
<evidence type="ECO:0000256" key="9">
    <source>
        <dbReference type="ARBA" id="ARBA00082133"/>
    </source>
</evidence>
<evidence type="ECO:0000256" key="8">
    <source>
        <dbReference type="ARBA" id="ARBA00077509"/>
    </source>
</evidence>
<feature type="transmembrane region" description="Helical" evidence="12">
    <location>
        <begin position="150"/>
        <end position="173"/>
    </location>
</feature>
<dbReference type="KEGG" id="lgi:LOTGIDRAFT_122144"/>
<name>V4BRM9_LOTGI</name>
<dbReference type="GO" id="GO:0061631">
    <property type="term" value="F:ubiquitin conjugating enzyme activity"/>
    <property type="evidence" value="ECO:0007669"/>
    <property type="project" value="UniProtKB-EC"/>
</dbReference>
<dbReference type="CTD" id="20232069"/>
<dbReference type="OMA" id="GVEKKFC"/>
<dbReference type="EMBL" id="KB202237">
    <property type="protein sequence ID" value="ESO91554.1"/>
    <property type="molecule type" value="Genomic_DNA"/>
</dbReference>
<sequence length="206" mass="23443">MMKTNRMNRELKAFGENPPFGISCWRSENSTAELEAQILGGEGTPYEKGVFKLEIDVPDKYPLVPPKVRFITSIYHPNIDNAGRICLDILKMPPQGAWQPMLRLSTVLQSIQLLMAEPNPEDPLMTEIASEYKYNKPAFNKHAEEFTRKFAMVCIFLYIFGLNGLEFSLIPTFSSVPLSSFKHNFRLSFSIHMLLGLLMIKIAILP</sequence>
<keyword evidence="5 11" id="KW-0067">ATP-binding</keyword>